<proteinExistence type="predicted"/>
<reference evidence="7" key="1">
    <citation type="submission" date="2023-07" db="EMBL/GenBank/DDBJ databases">
        <title>30 novel species of actinomycetes from the DSMZ collection.</title>
        <authorList>
            <person name="Nouioui I."/>
        </authorList>
    </citation>
    <scope>NUCLEOTIDE SEQUENCE [LARGE SCALE GENOMIC DNA]</scope>
    <source>
        <strain evidence="7">DSM 45055</strain>
    </source>
</reference>
<dbReference type="Gene3D" id="2.60.120.260">
    <property type="entry name" value="Galactose-binding domain-like"/>
    <property type="match status" value="1"/>
</dbReference>
<evidence type="ECO:0000256" key="2">
    <source>
        <dbReference type="SAM" id="MobiDB-lite"/>
    </source>
</evidence>
<dbReference type="Pfam" id="PF03422">
    <property type="entry name" value="CBM_6"/>
    <property type="match status" value="1"/>
</dbReference>
<dbReference type="InterPro" id="IPR013320">
    <property type="entry name" value="ConA-like_dom_sf"/>
</dbReference>
<dbReference type="PANTHER" id="PTHR10963:SF60">
    <property type="entry name" value="GRAM-NEGATIVE BACTERIA-BINDING PROTEIN 1-RELATED"/>
    <property type="match status" value="1"/>
</dbReference>
<dbReference type="InterPro" id="IPR000757">
    <property type="entry name" value="Beta-glucanase-like"/>
</dbReference>
<accession>A0ABU2KW27</accession>
<dbReference type="CDD" id="cd02182">
    <property type="entry name" value="GH16_Strep_laminarinase_like"/>
    <property type="match status" value="1"/>
</dbReference>
<dbReference type="SUPFAM" id="SSF49899">
    <property type="entry name" value="Concanavalin A-like lectins/glucanases"/>
    <property type="match status" value="1"/>
</dbReference>
<evidence type="ECO:0000259" key="4">
    <source>
        <dbReference type="PROSITE" id="PS51175"/>
    </source>
</evidence>
<gene>
    <name evidence="6" type="ORF">RM446_15350</name>
</gene>
<feature type="domain" description="CBM6" evidence="4">
    <location>
        <begin position="344"/>
        <end position="474"/>
    </location>
</feature>
<evidence type="ECO:0000313" key="6">
    <source>
        <dbReference type="EMBL" id="MDT0303494.1"/>
    </source>
</evidence>
<comment type="caution">
    <text evidence="6">The sequence shown here is derived from an EMBL/GenBank/DDBJ whole genome shotgun (WGS) entry which is preliminary data.</text>
</comment>
<dbReference type="PROSITE" id="PS51762">
    <property type="entry name" value="GH16_2"/>
    <property type="match status" value="1"/>
</dbReference>
<evidence type="ECO:0000256" key="1">
    <source>
        <dbReference type="ARBA" id="ARBA00022729"/>
    </source>
</evidence>
<sequence>MESNRPSRNRRRRRLLAALAAFVLPISMATTASAPAQADLPPDPEGWNLVWSDDFEGQAGSLPDSDDWIVDTGTSYPGGPANWGTGEIQTYTDNPENIGLDGQGNLRITPRRDSSGQWTSARIETRRADFKPADGETLRIEGRIQVPDVTGQEALGYWPAFWALGSPYRGEYWNWPGVGEFDIMENVNGIDSVWGVLHCGVSPGGPCNETQGLGDSRACPGSTCQSAFHTYSFEWDRSGSTSELRWYVDGQQYHSVDQGQVGASAWSDMTSHAGYFILLNVAMGGAFPDGVQGSATPTGATRPGEPMVVDYVAVYETGSGDGGGDDGGGDDGGGDDGGGVDARSTIQGEDYQEQSGTALETTSDSGGGQNVAQVGDGDWLRFDGVDFGSTAAQQFKARVASGAGGGVSGLVEVRLDSRTAAPVASFAVGDTGGWQNWRTVPANMDAVTGSHTVYLTFSSGQPADFVNLNWFTFSTT</sequence>
<evidence type="ECO:0000259" key="5">
    <source>
        <dbReference type="PROSITE" id="PS51762"/>
    </source>
</evidence>
<dbReference type="PANTHER" id="PTHR10963">
    <property type="entry name" value="GLYCOSYL HYDROLASE-RELATED"/>
    <property type="match status" value="1"/>
</dbReference>
<keyword evidence="7" id="KW-1185">Reference proteome</keyword>
<dbReference type="EMBL" id="JAVREK010000015">
    <property type="protein sequence ID" value="MDT0303494.1"/>
    <property type="molecule type" value="Genomic_DNA"/>
</dbReference>
<feature type="chain" id="PRO_5045646352" evidence="3">
    <location>
        <begin position="39"/>
        <end position="476"/>
    </location>
</feature>
<evidence type="ECO:0000313" key="7">
    <source>
        <dbReference type="Proteomes" id="UP001183226"/>
    </source>
</evidence>
<dbReference type="SMART" id="SM00606">
    <property type="entry name" value="CBD_IV"/>
    <property type="match status" value="1"/>
</dbReference>
<dbReference type="RefSeq" id="WP_311545976.1">
    <property type="nucleotide sequence ID" value="NZ_JAVREK010000015.1"/>
</dbReference>
<feature type="signal peptide" evidence="3">
    <location>
        <begin position="1"/>
        <end position="38"/>
    </location>
</feature>
<dbReference type="InterPro" id="IPR050546">
    <property type="entry name" value="Glycosyl_Hydrlase_16"/>
</dbReference>
<organism evidence="6 7">
    <name type="scientific">Streptomonospora wellingtoniae</name>
    <dbReference type="NCBI Taxonomy" id="3075544"/>
    <lineage>
        <taxon>Bacteria</taxon>
        <taxon>Bacillati</taxon>
        <taxon>Actinomycetota</taxon>
        <taxon>Actinomycetes</taxon>
        <taxon>Streptosporangiales</taxon>
        <taxon>Nocardiopsidaceae</taxon>
        <taxon>Streptomonospora</taxon>
    </lineage>
</organism>
<dbReference type="Gene3D" id="2.60.120.200">
    <property type="match status" value="1"/>
</dbReference>
<dbReference type="Proteomes" id="UP001183226">
    <property type="component" value="Unassembled WGS sequence"/>
</dbReference>
<feature type="compositionally biased region" description="Acidic residues" evidence="2">
    <location>
        <begin position="323"/>
        <end position="334"/>
    </location>
</feature>
<feature type="region of interest" description="Disordered" evidence="2">
    <location>
        <begin position="316"/>
        <end position="375"/>
    </location>
</feature>
<feature type="compositionally biased region" description="Polar residues" evidence="2">
    <location>
        <begin position="353"/>
        <end position="364"/>
    </location>
</feature>
<dbReference type="InterPro" id="IPR006311">
    <property type="entry name" value="TAT_signal"/>
</dbReference>
<dbReference type="PROSITE" id="PS51318">
    <property type="entry name" value="TAT"/>
    <property type="match status" value="1"/>
</dbReference>
<protein>
    <submittedName>
        <fullName evidence="6">Glycoside hydrolase family 16 protein</fullName>
    </submittedName>
</protein>
<dbReference type="InterPro" id="IPR005084">
    <property type="entry name" value="CBM6"/>
</dbReference>
<feature type="domain" description="GH16" evidence="5">
    <location>
        <begin position="35"/>
        <end position="320"/>
    </location>
</feature>
<evidence type="ECO:0000256" key="3">
    <source>
        <dbReference type="SAM" id="SignalP"/>
    </source>
</evidence>
<keyword evidence="6" id="KW-0378">Hydrolase</keyword>
<dbReference type="GO" id="GO:0016787">
    <property type="term" value="F:hydrolase activity"/>
    <property type="evidence" value="ECO:0007669"/>
    <property type="project" value="UniProtKB-KW"/>
</dbReference>
<dbReference type="InterPro" id="IPR008979">
    <property type="entry name" value="Galactose-bd-like_sf"/>
</dbReference>
<name>A0ABU2KW27_9ACTN</name>
<dbReference type="InterPro" id="IPR006584">
    <property type="entry name" value="Cellulose-bd_IV"/>
</dbReference>
<dbReference type="SUPFAM" id="SSF49785">
    <property type="entry name" value="Galactose-binding domain-like"/>
    <property type="match status" value="1"/>
</dbReference>
<dbReference type="PROSITE" id="PS51175">
    <property type="entry name" value="CBM6"/>
    <property type="match status" value="1"/>
</dbReference>
<keyword evidence="1 3" id="KW-0732">Signal</keyword>
<dbReference type="CDD" id="cd04084">
    <property type="entry name" value="CBM6_xylanase-like"/>
    <property type="match status" value="1"/>
</dbReference>